<sequence length="154" mass="17580">MGLRGRERWRADAAATGARRRSLARTSRDRWTRSRRGRGEVQTRSRACPAPACAWRTRVRWLWRSLRSRTRHAGLPSQQRAPCTFQENLGECRVSRCGKSLDNCQMPMQVPQRAKHLLCGAENVAAPGRCPLYLPTATPDAPVRARWGPLDHRR</sequence>
<evidence type="ECO:0000313" key="3">
    <source>
        <dbReference type="Proteomes" id="UP000799324"/>
    </source>
</evidence>
<organism evidence="2 3">
    <name type="scientific">Lophiostoma macrostomum CBS 122681</name>
    <dbReference type="NCBI Taxonomy" id="1314788"/>
    <lineage>
        <taxon>Eukaryota</taxon>
        <taxon>Fungi</taxon>
        <taxon>Dikarya</taxon>
        <taxon>Ascomycota</taxon>
        <taxon>Pezizomycotina</taxon>
        <taxon>Dothideomycetes</taxon>
        <taxon>Pleosporomycetidae</taxon>
        <taxon>Pleosporales</taxon>
        <taxon>Lophiostomataceae</taxon>
        <taxon>Lophiostoma</taxon>
    </lineage>
</organism>
<feature type="compositionally biased region" description="Basic and acidic residues" evidence="1">
    <location>
        <begin position="1"/>
        <end position="11"/>
    </location>
</feature>
<name>A0A6A6SVT4_9PLEO</name>
<protein>
    <submittedName>
        <fullName evidence="2">Uncharacterized protein</fullName>
    </submittedName>
</protein>
<gene>
    <name evidence="2" type="ORF">K491DRAFT_85435</name>
</gene>
<reference evidence="2" key="1">
    <citation type="journal article" date="2020" name="Stud. Mycol.">
        <title>101 Dothideomycetes genomes: a test case for predicting lifestyles and emergence of pathogens.</title>
        <authorList>
            <person name="Haridas S."/>
            <person name="Albert R."/>
            <person name="Binder M."/>
            <person name="Bloem J."/>
            <person name="Labutti K."/>
            <person name="Salamov A."/>
            <person name="Andreopoulos B."/>
            <person name="Baker S."/>
            <person name="Barry K."/>
            <person name="Bills G."/>
            <person name="Bluhm B."/>
            <person name="Cannon C."/>
            <person name="Castanera R."/>
            <person name="Culley D."/>
            <person name="Daum C."/>
            <person name="Ezra D."/>
            <person name="Gonzalez J."/>
            <person name="Henrissat B."/>
            <person name="Kuo A."/>
            <person name="Liang C."/>
            <person name="Lipzen A."/>
            <person name="Lutzoni F."/>
            <person name="Magnuson J."/>
            <person name="Mondo S."/>
            <person name="Nolan M."/>
            <person name="Ohm R."/>
            <person name="Pangilinan J."/>
            <person name="Park H.-J."/>
            <person name="Ramirez L."/>
            <person name="Alfaro M."/>
            <person name="Sun H."/>
            <person name="Tritt A."/>
            <person name="Yoshinaga Y."/>
            <person name="Zwiers L.-H."/>
            <person name="Turgeon B."/>
            <person name="Goodwin S."/>
            <person name="Spatafora J."/>
            <person name="Crous P."/>
            <person name="Grigoriev I."/>
        </authorList>
    </citation>
    <scope>NUCLEOTIDE SEQUENCE</scope>
    <source>
        <strain evidence="2">CBS 122681</strain>
    </source>
</reference>
<evidence type="ECO:0000256" key="1">
    <source>
        <dbReference type="SAM" id="MobiDB-lite"/>
    </source>
</evidence>
<dbReference type="Proteomes" id="UP000799324">
    <property type="component" value="Unassembled WGS sequence"/>
</dbReference>
<feature type="region of interest" description="Disordered" evidence="1">
    <location>
        <begin position="1"/>
        <end position="44"/>
    </location>
</feature>
<feature type="compositionally biased region" description="Basic and acidic residues" evidence="1">
    <location>
        <begin position="26"/>
        <end position="43"/>
    </location>
</feature>
<accession>A0A6A6SVT4</accession>
<keyword evidence="3" id="KW-1185">Reference proteome</keyword>
<dbReference type="EMBL" id="MU004420">
    <property type="protein sequence ID" value="KAF2651680.1"/>
    <property type="molecule type" value="Genomic_DNA"/>
</dbReference>
<dbReference type="AlphaFoldDB" id="A0A6A6SVT4"/>
<proteinExistence type="predicted"/>
<evidence type="ECO:0000313" key="2">
    <source>
        <dbReference type="EMBL" id="KAF2651680.1"/>
    </source>
</evidence>